<feature type="transmembrane region" description="Helical" evidence="4">
    <location>
        <begin position="430"/>
        <end position="453"/>
    </location>
</feature>
<sequence>MKKRSLADRIGQRVQTEPTIRGPLAAELAVVLPQLQTQFEGCGDVLYHRFRASDSRDAVIVYINGLADVISIDHDVLKRMMEPQNALTASSLAELRAWLTVMDSKEHVTYEEMVPELFSGRPLLLVDGIPGALSLGLVHCEKRGVEEPQAESVIRGARDGFTETLIVNLTLLRKRLKTPALKIDTFSLGRYSETDISVAFLQGIAKEEIVASVKNRLQRIEIDGIVESGMIEELIEDSVYSPFPQLQTTERPDVAVAAMLEGRVLIITDHTPFVMIAPTTLWSMLQSPEDYYERFLIGTLIRWLRYLFFLFALLAPSVYVATLTFHQEMVPTTLLLRITQSREEIPFPALVEALIMEITFEALREAGVRLPKQIGSAVSIVGALVIGQAAIQAGLVSAPMVMIVAITGIASFMLPQYAFNIALRILRFPIMIMSGMFGLYGLILCILVIISHLCILRSFDVPYLTPIAPIQTDSFKDTLIRAPIGLMKRRPAAYASPGNSKRQGEPEKGEDQ</sequence>
<name>A0ABS5CGQ6_9BACL</name>
<feature type="transmembrane region" description="Helical" evidence="4">
    <location>
        <begin position="303"/>
        <end position="325"/>
    </location>
</feature>
<dbReference type="Pfam" id="PF03323">
    <property type="entry name" value="GerA"/>
    <property type="match status" value="1"/>
</dbReference>
<dbReference type="InterPro" id="IPR050768">
    <property type="entry name" value="UPF0353/GerABKA_families"/>
</dbReference>
<keyword evidence="2 4" id="KW-0472">Membrane</keyword>
<evidence type="ECO:0000256" key="1">
    <source>
        <dbReference type="ARBA" id="ARBA00005278"/>
    </source>
</evidence>
<dbReference type="EMBL" id="JAGKSP010000009">
    <property type="protein sequence ID" value="MBP3965039.1"/>
    <property type="molecule type" value="Genomic_DNA"/>
</dbReference>
<protein>
    <submittedName>
        <fullName evidence="5">Spore germination protein</fullName>
    </submittedName>
</protein>
<dbReference type="PANTHER" id="PTHR22550">
    <property type="entry name" value="SPORE GERMINATION PROTEIN"/>
    <property type="match status" value="1"/>
</dbReference>
<evidence type="ECO:0000256" key="3">
    <source>
        <dbReference type="SAM" id="MobiDB-lite"/>
    </source>
</evidence>
<evidence type="ECO:0000256" key="2">
    <source>
        <dbReference type="ARBA" id="ARBA00023136"/>
    </source>
</evidence>
<keyword evidence="4" id="KW-1133">Transmembrane helix</keyword>
<feature type="transmembrane region" description="Helical" evidence="4">
    <location>
        <begin position="401"/>
        <end position="423"/>
    </location>
</feature>
<evidence type="ECO:0000256" key="4">
    <source>
        <dbReference type="SAM" id="Phobius"/>
    </source>
</evidence>
<proteinExistence type="inferred from homology"/>
<dbReference type="PANTHER" id="PTHR22550:SF5">
    <property type="entry name" value="LEUCINE ZIPPER PROTEIN 4"/>
    <property type="match status" value="1"/>
</dbReference>
<accession>A0ABS5CGQ6</accession>
<feature type="compositionally biased region" description="Basic and acidic residues" evidence="3">
    <location>
        <begin position="502"/>
        <end position="512"/>
    </location>
</feature>
<evidence type="ECO:0000313" key="6">
    <source>
        <dbReference type="Proteomes" id="UP000673394"/>
    </source>
</evidence>
<keyword evidence="6" id="KW-1185">Reference proteome</keyword>
<gene>
    <name evidence="5" type="ORF">I8J30_20130</name>
</gene>
<comment type="similarity">
    <text evidence="1">Belongs to the GerABKA family.</text>
</comment>
<reference evidence="5 6" key="1">
    <citation type="submission" date="2021-04" db="EMBL/GenBank/DDBJ databases">
        <title>Paenibacillus sp. DLE-14 whole genome sequence.</title>
        <authorList>
            <person name="Ham Y.J."/>
        </authorList>
    </citation>
    <scope>NUCLEOTIDE SEQUENCE [LARGE SCALE GENOMIC DNA]</scope>
    <source>
        <strain evidence="5 6">DLE-14</strain>
    </source>
</reference>
<keyword evidence="4" id="KW-0812">Transmembrane</keyword>
<evidence type="ECO:0000313" key="5">
    <source>
        <dbReference type="EMBL" id="MBP3965039.1"/>
    </source>
</evidence>
<dbReference type="Proteomes" id="UP000673394">
    <property type="component" value="Unassembled WGS sequence"/>
</dbReference>
<feature type="region of interest" description="Disordered" evidence="3">
    <location>
        <begin position="490"/>
        <end position="512"/>
    </location>
</feature>
<dbReference type="InterPro" id="IPR004995">
    <property type="entry name" value="Spore_Ger"/>
</dbReference>
<comment type="caution">
    <text evidence="5">The sequence shown here is derived from an EMBL/GenBank/DDBJ whole genome shotgun (WGS) entry which is preliminary data.</text>
</comment>
<feature type="transmembrane region" description="Helical" evidence="4">
    <location>
        <begin position="375"/>
        <end position="395"/>
    </location>
</feature>
<dbReference type="RefSeq" id="WP_210661174.1">
    <property type="nucleotide sequence ID" value="NZ_JAGKSP010000009.1"/>
</dbReference>
<organism evidence="5 6">
    <name type="scientific">Paenibacillus lignilyticus</name>
    <dbReference type="NCBI Taxonomy" id="1172615"/>
    <lineage>
        <taxon>Bacteria</taxon>
        <taxon>Bacillati</taxon>
        <taxon>Bacillota</taxon>
        <taxon>Bacilli</taxon>
        <taxon>Bacillales</taxon>
        <taxon>Paenibacillaceae</taxon>
        <taxon>Paenibacillus</taxon>
    </lineage>
</organism>
<dbReference type="PIRSF" id="PIRSF005690">
    <property type="entry name" value="GerBA"/>
    <property type="match status" value="1"/>
</dbReference>